<feature type="signal peptide" evidence="2">
    <location>
        <begin position="1"/>
        <end position="17"/>
    </location>
</feature>
<evidence type="ECO:0000313" key="4">
    <source>
        <dbReference type="EMBL" id="EKX40611.1"/>
    </source>
</evidence>
<name>L1IWJ5_GUITC</name>
<reference evidence="5" key="3">
    <citation type="submission" date="2016-03" db="UniProtKB">
        <authorList>
            <consortium name="EnsemblProtists"/>
        </authorList>
    </citation>
    <scope>IDENTIFICATION</scope>
</reference>
<evidence type="ECO:0000313" key="5">
    <source>
        <dbReference type="EnsemblProtists" id="EKX40611"/>
    </source>
</evidence>
<feature type="domain" description="Fibrinogen C-terminal" evidence="3">
    <location>
        <begin position="82"/>
        <end position="130"/>
    </location>
</feature>
<sequence length="626" mass="66775">MATRLAVAVCLLVNVHGAQDTFPQPWVYESSGSTPGSTCDPSNPATCSPSSYSHDPNARNPMFFSSRWGNAQGVDSDPGGFGMEGFPARSCLDLAKKPYFSSGVYWLQPAGYDRPFQGYCDMDSFGGGWLMCYTTSDAVHMSTETSSSQPYGVDGYRSDCTRYPFNQVMYVYHPTLPGSAEDKAWFSFRGQNALVAQRSGFSGSVNASWAAGSGVLGLLFDSKYQASSRTPSCIQERTNFACKVPVVVGSKFQECPDCFAVQPQMGNASCTSPDFSVCWCDPVHSSGCVQPNSPPVLLQLSAQHDAVTNFYAGWVVMIVGGTGSGQTRMILSSTGGSCSSSSFSTAASCIDGGATWMNGPAKIQPESTWATLPCSDPKVDGYICNATCTDTYPADGTTCNNGEVYPTLSTCSSACQSYTGASSCSYRCTTVYKIYSPYECTDLDWECGYFSKGGVRRGYTPSTVSCTGQCQCDNAGVPRCSGGTGTCTCIASESSSAPSSAPWSQSVFRLASGVNPDGCTGAFRLCQGSNPYAGYQLVINGQTRTIVGYSGYHKVVKVDSPLQVGPVPAPSEDATYEMKLAQECSNVYNNQREKSACAATQYYQVKFVVLKVSIRYLNISDVNCSH</sequence>
<dbReference type="NCBIfam" id="NF040941">
    <property type="entry name" value="GGGWT_bact"/>
    <property type="match status" value="1"/>
</dbReference>
<accession>L1IWJ5</accession>
<feature type="chain" id="PRO_5008770526" description="Fibrinogen C-terminal domain-containing protein" evidence="2">
    <location>
        <begin position="18"/>
        <end position="626"/>
    </location>
</feature>
<dbReference type="HOGENOM" id="CLU_437119_0_0_1"/>
<dbReference type="AlphaFoldDB" id="L1IWJ5"/>
<evidence type="ECO:0000313" key="6">
    <source>
        <dbReference type="Proteomes" id="UP000011087"/>
    </source>
</evidence>
<organism evidence="4">
    <name type="scientific">Guillardia theta (strain CCMP2712)</name>
    <name type="common">Cryptophyte</name>
    <dbReference type="NCBI Taxonomy" id="905079"/>
    <lineage>
        <taxon>Eukaryota</taxon>
        <taxon>Cryptophyceae</taxon>
        <taxon>Pyrenomonadales</taxon>
        <taxon>Geminigeraceae</taxon>
        <taxon>Guillardia</taxon>
    </lineage>
</organism>
<dbReference type="InterPro" id="IPR036056">
    <property type="entry name" value="Fibrinogen-like_C"/>
</dbReference>
<keyword evidence="6" id="KW-1185">Reference proteome</keyword>
<dbReference type="RefSeq" id="XP_005827591.1">
    <property type="nucleotide sequence ID" value="XM_005827534.1"/>
</dbReference>
<evidence type="ECO:0000256" key="1">
    <source>
        <dbReference type="SAM" id="MobiDB-lite"/>
    </source>
</evidence>
<feature type="region of interest" description="Disordered" evidence="1">
    <location>
        <begin position="33"/>
        <end position="52"/>
    </location>
</feature>
<dbReference type="PROSITE" id="PS51406">
    <property type="entry name" value="FIBRINOGEN_C_2"/>
    <property type="match status" value="1"/>
</dbReference>
<protein>
    <recommendedName>
        <fullName evidence="3">Fibrinogen C-terminal domain-containing protein</fullName>
    </recommendedName>
</protein>
<dbReference type="PaxDb" id="55529-EKX40611"/>
<dbReference type="OrthoDB" id="5946070at2759"/>
<reference evidence="6" key="2">
    <citation type="submission" date="2012-11" db="EMBL/GenBank/DDBJ databases">
        <authorList>
            <person name="Kuo A."/>
            <person name="Curtis B.A."/>
            <person name="Tanifuji G."/>
            <person name="Burki F."/>
            <person name="Gruber A."/>
            <person name="Irimia M."/>
            <person name="Maruyama S."/>
            <person name="Arias M.C."/>
            <person name="Ball S.G."/>
            <person name="Gile G.H."/>
            <person name="Hirakawa Y."/>
            <person name="Hopkins J.F."/>
            <person name="Rensing S.A."/>
            <person name="Schmutz J."/>
            <person name="Symeonidi A."/>
            <person name="Elias M."/>
            <person name="Eveleigh R.J."/>
            <person name="Herman E.K."/>
            <person name="Klute M.J."/>
            <person name="Nakayama T."/>
            <person name="Obornik M."/>
            <person name="Reyes-Prieto A."/>
            <person name="Armbrust E.V."/>
            <person name="Aves S.J."/>
            <person name="Beiko R.G."/>
            <person name="Coutinho P."/>
            <person name="Dacks J.B."/>
            <person name="Durnford D.G."/>
            <person name="Fast N.M."/>
            <person name="Green B.R."/>
            <person name="Grisdale C."/>
            <person name="Hempe F."/>
            <person name="Henrissat B."/>
            <person name="Hoppner M.P."/>
            <person name="Ishida K.-I."/>
            <person name="Kim E."/>
            <person name="Koreny L."/>
            <person name="Kroth P.G."/>
            <person name="Liu Y."/>
            <person name="Malik S.-B."/>
            <person name="Maier U.G."/>
            <person name="McRose D."/>
            <person name="Mock T."/>
            <person name="Neilson J.A."/>
            <person name="Onodera N.T."/>
            <person name="Poole A.M."/>
            <person name="Pritham E.J."/>
            <person name="Richards T.A."/>
            <person name="Rocap G."/>
            <person name="Roy S.W."/>
            <person name="Sarai C."/>
            <person name="Schaack S."/>
            <person name="Shirato S."/>
            <person name="Slamovits C.H."/>
            <person name="Spencer D.F."/>
            <person name="Suzuki S."/>
            <person name="Worden A.Z."/>
            <person name="Zauner S."/>
            <person name="Barry K."/>
            <person name="Bell C."/>
            <person name="Bharti A.K."/>
            <person name="Crow J.A."/>
            <person name="Grimwood J."/>
            <person name="Kramer R."/>
            <person name="Lindquist E."/>
            <person name="Lucas S."/>
            <person name="Salamov A."/>
            <person name="McFadden G.I."/>
            <person name="Lane C.E."/>
            <person name="Keeling P.J."/>
            <person name="Gray M.W."/>
            <person name="Grigoriev I.V."/>
            <person name="Archibald J.M."/>
        </authorList>
    </citation>
    <scope>NUCLEOTIDE SEQUENCE</scope>
    <source>
        <strain evidence="6">CCMP2712</strain>
    </source>
</reference>
<gene>
    <name evidence="4" type="ORF">GUITHDRAFT_142701</name>
</gene>
<dbReference type="KEGG" id="gtt:GUITHDRAFT_142701"/>
<dbReference type="SUPFAM" id="SSF56496">
    <property type="entry name" value="Fibrinogen C-terminal domain-like"/>
    <property type="match status" value="1"/>
</dbReference>
<dbReference type="EnsemblProtists" id="EKX40611">
    <property type="protein sequence ID" value="EKX40611"/>
    <property type="gene ID" value="GUITHDRAFT_142701"/>
</dbReference>
<reference evidence="4 6" key="1">
    <citation type="journal article" date="2012" name="Nature">
        <title>Algal genomes reveal evolutionary mosaicism and the fate of nucleomorphs.</title>
        <authorList>
            <consortium name="DOE Joint Genome Institute"/>
            <person name="Curtis B.A."/>
            <person name="Tanifuji G."/>
            <person name="Burki F."/>
            <person name="Gruber A."/>
            <person name="Irimia M."/>
            <person name="Maruyama S."/>
            <person name="Arias M.C."/>
            <person name="Ball S.G."/>
            <person name="Gile G.H."/>
            <person name="Hirakawa Y."/>
            <person name="Hopkins J.F."/>
            <person name="Kuo A."/>
            <person name="Rensing S.A."/>
            <person name="Schmutz J."/>
            <person name="Symeonidi A."/>
            <person name="Elias M."/>
            <person name="Eveleigh R.J."/>
            <person name="Herman E.K."/>
            <person name="Klute M.J."/>
            <person name="Nakayama T."/>
            <person name="Obornik M."/>
            <person name="Reyes-Prieto A."/>
            <person name="Armbrust E.V."/>
            <person name="Aves S.J."/>
            <person name="Beiko R.G."/>
            <person name="Coutinho P."/>
            <person name="Dacks J.B."/>
            <person name="Durnford D.G."/>
            <person name="Fast N.M."/>
            <person name="Green B.R."/>
            <person name="Grisdale C.J."/>
            <person name="Hempel F."/>
            <person name="Henrissat B."/>
            <person name="Hoppner M.P."/>
            <person name="Ishida K."/>
            <person name="Kim E."/>
            <person name="Koreny L."/>
            <person name="Kroth P.G."/>
            <person name="Liu Y."/>
            <person name="Malik S.B."/>
            <person name="Maier U.G."/>
            <person name="McRose D."/>
            <person name="Mock T."/>
            <person name="Neilson J.A."/>
            <person name="Onodera N.T."/>
            <person name="Poole A.M."/>
            <person name="Pritham E.J."/>
            <person name="Richards T.A."/>
            <person name="Rocap G."/>
            <person name="Roy S.W."/>
            <person name="Sarai C."/>
            <person name="Schaack S."/>
            <person name="Shirato S."/>
            <person name="Slamovits C.H."/>
            <person name="Spencer D.F."/>
            <person name="Suzuki S."/>
            <person name="Worden A.Z."/>
            <person name="Zauner S."/>
            <person name="Barry K."/>
            <person name="Bell C."/>
            <person name="Bharti A.K."/>
            <person name="Crow J.A."/>
            <person name="Grimwood J."/>
            <person name="Kramer R."/>
            <person name="Lindquist E."/>
            <person name="Lucas S."/>
            <person name="Salamov A."/>
            <person name="McFadden G.I."/>
            <person name="Lane C.E."/>
            <person name="Keeling P.J."/>
            <person name="Gray M.W."/>
            <person name="Grigoriev I.V."/>
            <person name="Archibald J.M."/>
        </authorList>
    </citation>
    <scope>NUCLEOTIDE SEQUENCE</scope>
    <source>
        <strain evidence="4 6">CCMP2712</strain>
    </source>
</reference>
<dbReference type="InterPro" id="IPR014716">
    <property type="entry name" value="Fibrinogen_a/b/g_C_1"/>
</dbReference>
<dbReference type="Proteomes" id="UP000011087">
    <property type="component" value="Unassembled WGS sequence"/>
</dbReference>
<evidence type="ECO:0000259" key="3">
    <source>
        <dbReference type="PROSITE" id="PS51406"/>
    </source>
</evidence>
<dbReference type="Pfam" id="PF00147">
    <property type="entry name" value="Fibrinogen_C"/>
    <property type="match status" value="1"/>
</dbReference>
<dbReference type="EMBL" id="JH993030">
    <property type="protein sequence ID" value="EKX40611.1"/>
    <property type="molecule type" value="Genomic_DNA"/>
</dbReference>
<evidence type="ECO:0000256" key="2">
    <source>
        <dbReference type="SAM" id="SignalP"/>
    </source>
</evidence>
<keyword evidence="2" id="KW-0732">Signal</keyword>
<proteinExistence type="predicted"/>
<dbReference type="InterPro" id="IPR002181">
    <property type="entry name" value="Fibrinogen_a/b/g_C_dom"/>
</dbReference>
<dbReference type="Gene3D" id="3.90.215.10">
    <property type="entry name" value="Gamma Fibrinogen, chain A, domain 1"/>
    <property type="match status" value="1"/>
</dbReference>
<dbReference type="GeneID" id="17297240"/>